<feature type="domain" description="N-acetyltransferase" evidence="1">
    <location>
        <begin position="1"/>
        <end position="169"/>
    </location>
</feature>
<dbReference type="GO" id="GO:0016747">
    <property type="term" value="F:acyltransferase activity, transferring groups other than amino-acyl groups"/>
    <property type="evidence" value="ECO:0007669"/>
    <property type="project" value="InterPro"/>
</dbReference>
<keyword evidence="2" id="KW-0808">Transferase</keyword>
<gene>
    <name evidence="2" type="ORF">H7313_01710</name>
</gene>
<dbReference type="RefSeq" id="WP_185904060.1">
    <property type="nucleotide sequence ID" value="NZ_JACMSE010000001.1"/>
</dbReference>
<dbReference type="SUPFAM" id="SSF55729">
    <property type="entry name" value="Acyl-CoA N-acyltransferases (Nat)"/>
    <property type="match status" value="1"/>
</dbReference>
<sequence length="169" mass="19126">MECRLAAEEDLPQIKRMYRAIIERMDADGIRIWDDVYPCEFFQSDIEHGRLYLLTEGDEMVAAFALSDSNPGESSVKWSDAQAKACYLDRLGVNVRFARRGVGSAALRRAQDLARKRGACYLRLFVVDINVPAINLYRKSGFSQAEGVRVERIDVDLVLQELGFEIATT</sequence>
<dbReference type="Gene3D" id="3.40.630.30">
    <property type="match status" value="1"/>
</dbReference>
<comment type="caution">
    <text evidence="2">The sequence shown here is derived from an EMBL/GenBank/DDBJ whole genome shotgun (WGS) entry which is preliminary data.</text>
</comment>
<accession>A0A842JFG5</accession>
<organism evidence="2 3">
    <name type="scientific">Gordonibacter massiliensis</name>
    <name type="common">ex Traore et al. 2017</name>
    <dbReference type="NCBI Taxonomy" id="1841863"/>
    <lineage>
        <taxon>Bacteria</taxon>
        <taxon>Bacillati</taxon>
        <taxon>Actinomycetota</taxon>
        <taxon>Coriobacteriia</taxon>
        <taxon>Eggerthellales</taxon>
        <taxon>Eggerthellaceae</taxon>
        <taxon>Gordonibacter</taxon>
    </lineage>
</organism>
<evidence type="ECO:0000313" key="3">
    <source>
        <dbReference type="Proteomes" id="UP000587396"/>
    </source>
</evidence>
<dbReference type="InterPro" id="IPR000182">
    <property type="entry name" value="GNAT_dom"/>
</dbReference>
<dbReference type="EMBL" id="JACMSE010000001">
    <property type="protein sequence ID" value="MBC2888069.1"/>
    <property type="molecule type" value="Genomic_DNA"/>
</dbReference>
<dbReference type="Pfam" id="PF00583">
    <property type="entry name" value="Acetyltransf_1"/>
    <property type="match status" value="1"/>
</dbReference>
<keyword evidence="3" id="KW-1185">Reference proteome</keyword>
<dbReference type="AlphaFoldDB" id="A0A842JFG5"/>
<protein>
    <submittedName>
        <fullName evidence="2">GNAT family N-acetyltransferase</fullName>
    </submittedName>
</protein>
<proteinExistence type="predicted"/>
<name>A0A842JFG5_9ACTN</name>
<dbReference type="PROSITE" id="PS51186">
    <property type="entry name" value="GNAT"/>
    <property type="match status" value="1"/>
</dbReference>
<dbReference type="Proteomes" id="UP000587396">
    <property type="component" value="Unassembled WGS sequence"/>
</dbReference>
<dbReference type="CDD" id="cd04301">
    <property type="entry name" value="NAT_SF"/>
    <property type="match status" value="1"/>
</dbReference>
<evidence type="ECO:0000313" key="2">
    <source>
        <dbReference type="EMBL" id="MBC2888069.1"/>
    </source>
</evidence>
<dbReference type="InterPro" id="IPR051556">
    <property type="entry name" value="N-term/lysine_N-AcTrnsfr"/>
</dbReference>
<dbReference type="PANTHER" id="PTHR42919:SF40">
    <property type="entry name" value="FAMILY ACETYLTRANSFERASE, PUTATIVE-RELATED"/>
    <property type="match status" value="1"/>
</dbReference>
<dbReference type="PANTHER" id="PTHR42919">
    <property type="entry name" value="N-ALPHA-ACETYLTRANSFERASE"/>
    <property type="match status" value="1"/>
</dbReference>
<reference evidence="2 3" key="1">
    <citation type="submission" date="2020-08" db="EMBL/GenBank/DDBJ databases">
        <authorList>
            <person name="Liu C."/>
            <person name="Sun Q."/>
        </authorList>
    </citation>
    <scope>NUCLEOTIDE SEQUENCE [LARGE SCALE GENOMIC DNA]</scope>
    <source>
        <strain evidence="2 3">N22</strain>
    </source>
</reference>
<evidence type="ECO:0000259" key="1">
    <source>
        <dbReference type="PROSITE" id="PS51186"/>
    </source>
</evidence>
<dbReference type="InterPro" id="IPR016181">
    <property type="entry name" value="Acyl_CoA_acyltransferase"/>
</dbReference>